<organism evidence="9 10">
    <name type="scientific">Actinobacillus succinogenes (strain ATCC 55618 / DSM 22257 / CCUG 43843 / 130Z)</name>
    <dbReference type="NCBI Taxonomy" id="339671"/>
    <lineage>
        <taxon>Bacteria</taxon>
        <taxon>Pseudomonadati</taxon>
        <taxon>Pseudomonadota</taxon>
        <taxon>Gammaproteobacteria</taxon>
        <taxon>Pasteurellales</taxon>
        <taxon>Pasteurellaceae</taxon>
        <taxon>Actinobacillus</taxon>
    </lineage>
</organism>
<comment type="subcellular location">
    <subcellularLocation>
        <location evidence="1">Cell membrane</location>
        <topology evidence="1">Multi-pass membrane protein</topology>
    </subcellularLocation>
</comment>
<dbReference type="Pfam" id="PF07690">
    <property type="entry name" value="MFS_1"/>
    <property type="match status" value="1"/>
</dbReference>
<evidence type="ECO:0000256" key="6">
    <source>
        <dbReference type="ARBA" id="ARBA00023136"/>
    </source>
</evidence>
<dbReference type="AlphaFoldDB" id="A6VL22"/>
<keyword evidence="2" id="KW-0813">Transport</keyword>
<dbReference type="InterPro" id="IPR020846">
    <property type="entry name" value="MFS_dom"/>
</dbReference>
<evidence type="ECO:0000256" key="4">
    <source>
        <dbReference type="ARBA" id="ARBA00022692"/>
    </source>
</evidence>
<protein>
    <submittedName>
        <fullName evidence="9">Drug resistance transporter, EmrB/QacA subfamily</fullName>
    </submittedName>
</protein>
<dbReference type="STRING" id="339671.Asuc_0291"/>
<feature type="transmembrane region" description="Helical" evidence="7">
    <location>
        <begin position="307"/>
        <end position="324"/>
    </location>
</feature>
<dbReference type="InterPro" id="IPR036259">
    <property type="entry name" value="MFS_trans_sf"/>
</dbReference>
<dbReference type="OrthoDB" id="9812221at2"/>
<feature type="domain" description="Major facilitator superfamily (MFS) profile" evidence="8">
    <location>
        <begin position="18"/>
        <end position="463"/>
    </location>
</feature>
<evidence type="ECO:0000256" key="2">
    <source>
        <dbReference type="ARBA" id="ARBA00022448"/>
    </source>
</evidence>
<keyword evidence="3" id="KW-1003">Cell membrane</keyword>
<feature type="transmembrane region" description="Helical" evidence="7">
    <location>
        <begin position="56"/>
        <end position="76"/>
    </location>
</feature>
<keyword evidence="4 7" id="KW-0812">Transmembrane</keyword>
<feature type="transmembrane region" description="Helical" evidence="7">
    <location>
        <begin position="407"/>
        <end position="424"/>
    </location>
</feature>
<keyword evidence="10" id="KW-1185">Reference proteome</keyword>
<sequence length="474" mass="51137">MNSAHEKTQTPSQDYRSLAWIAAMALFMQSLDATILNTALPAISRSLHQSPLEMELAIISYALTVAAVIPLSGWIADRFGTLFTFRGAVFIFTLGSLACALSADLDTLVASRILQGVGGALMLPVARLAIIRNVAKSQLIVAWNLMAMAGLIGPVLGPILGGWIVTHTSWPWIFLINIPIGIIGMTVVGKYMTNNYGNVGKLDWLGFLLFAAGLVTTTYGLDVIAENLANKSKAITLISIGALLLASYGLYALRVNNPLIPLSLLRFRTFNLGILGNLFIRISGSGVPFLLPLMWQVAFNFDAQTAGFMLAPIAISSILAKSFATKILYRFGYRNSLVVNAILMAAAIAAMSRFTQDTPLWLYVPIMMWYGCCMSLMFTAVNTLTVCDLPDHLAGSGSTVLSMMQQLGIGVGIAISSVILALFREHFGQTDDLASAFSHTFLVSSLFAVGLACIMACLHPEDGNNLRNRKPQKN</sequence>
<name>A6VL22_ACTSZ</name>
<evidence type="ECO:0000313" key="9">
    <source>
        <dbReference type="EMBL" id="ABR73669.1"/>
    </source>
</evidence>
<dbReference type="PROSITE" id="PS50850">
    <property type="entry name" value="MFS"/>
    <property type="match status" value="1"/>
</dbReference>
<keyword evidence="5 7" id="KW-1133">Transmembrane helix</keyword>
<dbReference type="CDD" id="cd17503">
    <property type="entry name" value="MFS_LmrB_MDR_like"/>
    <property type="match status" value="1"/>
</dbReference>
<feature type="transmembrane region" description="Helical" evidence="7">
    <location>
        <begin position="170"/>
        <end position="192"/>
    </location>
</feature>
<accession>A6VL22</accession>
<feature type="transmembrane region" description="Helical" evidence="7">
    <location>
        <begin position="17"/>
        <end position="36"/>
    </location>
</feature>
<keyword evidence="6 7" id="KW-0472">Membrane</keyword>
<feature type="transmembrane region" description="Helical" evidence="7">
    <location>
        <begin position="436"/>
        <end position="458"/>
    </location>
</feature>
<dbReference type="InterPro" id="IPR011701">
    <property type="entry name" value="MFS"/>
</dbReference>
<dbReference type="PANTHER" id="PTHR42718:SF46">
    <property type="entry name" value="BLR6921 PROTEIN"/>
    <property type="match status" value="1"/>
</dbReference>
<feature type="transmembrane region" description="Helical" evidence="7">
    <location>
        <begin position="233"/>
        <end position="253"/>
    </location>
</feature>
<proteinExistence type="predicted"/>
<dbReference type="PANTHER" id="PTHR42718">
    <property type="entry name" value="MAJOR FACILITATOR SUPERFAMILY MULTIDRUG TRANSPORTER MFSC"/>
    <property type="match status" value="1"/>
</dbReference>
<evidence type="ECO:0000259" key="8">
    <source>
        <dbReference type="PROSITE" id="PS50850"/>
    </source>
</evidence>
<gene>
    <name evidence="9" type="ordered locus">Asuc_0291</name>
</gene>
<dbReference type="GO" id="GO:0022857">
    <property type="term" value="F:transmembrane transporter activity"/>
    <property type="evidence" value="ECO:0007669"/>
    <property type="project" value="InterPro"/>
</dbReference>
<feature type="transmembrane region" description="Helical" evidence="7">
    <location>
        <begin position="109"/>
        <end position="130"/>
    </location>
</feature>
<feature type="transmembrane region" description="Helical" evidence="7">
    <location>
        <begin position="360"/>
        <end position="386"/>
    </location>
</feature>
<feature type="transmembrane region" description="Helical" evidence="7">
    <location>
        <begin position="83"/>
        <end position="103"/>
    </location>
</feature>
<dbReference type="InterPro" id="IPR004638">
    <property type="entry name" value="EmrB-like"/>
</dbReference>
<evidence type="ECO:0000256" key="3">
    <source>
        <dbReference type="ARBA" id="ARBA00022475"/>
    </source>
</evidence>
<dbReference type="SUPFAM" id="SSF103473">
    <property type="entry name" value="MFS general substrate transporter"/>
    <property type="match status" value="1"/>
</dbReference>
<dbReference type="HOGENOM" id="CLU_000960_28_0_6"/>
<dbReference type="PRINTS" id="PR01036">
    <property type="entry name" value="TCRTETB"/>
</dbReference>
<dbReference type="Gene3D" id="1.20.1720.10">
    <property type="entry name" value="Multidrug resistance protein D"/>
    <property type="match status" value="1"/>
</dbReference>
<dbReference type="NCBIfam" id="TIGR00711">
    <property type="entry name" value="efflux_EmrB"/>
    <property type="match status" value="1"/>
</dbReference>
<evidence type="ECO:0000256" key="1">
    <source>
        <dbReference type="ARBA" id="ARBA00004651"/>
    </source>
</evidence>
<dbReference type="eggNOG" id="COG2814">
    <property type="taxonomic scope" value="Bacteria"/>
</dbReference>
<evidence type="ECO:0000256" key="5">
    <source>
        <dbReference type="ARBA" id="ARBA00022989"/>
    </source>
</evidence>
<dbReference type="Proteomes" id="UP000001114">
    <property type="component" value="Chromosome"/>
</dbReference>
<evidence type="ECO:0000256" key="7">
    <source>
        <dbReference type="SAM" id="Phobius"/>
    </source>
</evidence>
<feature type="transmembrane region" description="Helical" evidence="7">
    <location>
        <begin position="274"/>
        <end position="295"/>
    </location>
</feature>
<dbReference type="RefSeq" id="WP_011978944.1">
    <property type="nucleotide sequence ID" value="NC_009655.1"/>
</dbReference>
<dbReference type="KEGG" id="asu:Asuc_0291"/>
<reference evidence="10" key="1">
    <citation type="journal article" date="2010" name="BMC Genomics">
        <title>A genomic perspective on the potential of Actinobacillus succinogenes for industrial succinate production.</title>
        <authorList>
            <person name="McKinlay J.B."/>
            <person name="Laivenieks M."/>
            <person name="Schindler B.D."/>
            <person name="McKinlay A.A."/>
            <person name="Siddaramappa S."/>
            <person name="Challacombe J.F."/>
            <person name="Lowry S.R."/>
            <person name="Clum A."/>
            <person name="Lapidus A.L."/>
            <person name="Burkhart K.B."/>
            <person name="Harkins V."/>
            <person name="Vieille C."/>
        </authorList>
    </citation>
    <scope>NUCLEOTIDE SEQUENCE [LARGE SCALE GENOMIC DNA]</scope>
    <source>
        <strain evidence="10">ATCC 55618 / DSM 22257 / CCUG 43843 / 130Z</strain>
    </source>
</reference>
<dbReference type="GO" id="GO:0005886">
    <property type="term" value="C:plasma membrane"/>
    <property type="evidence" value="ECO:0007669"/>
    <property type="project" value="UniProtKB-SubCell"/>
</dbReference>
<feature type="transmembrane region" description="Helical" evidence="7">
    <location>
        <begin position="204"/>
        <end position="221"/>
    </location>
</feature>
<feature type="transmembrane region" description="Helical" evidence="7">
    <location>
        <begin position="142"/>
        <end position="164"/>
    </location>
</feature>
<dbReference type="EMBL" id="CP000746">
    <property type="protein sequence ID" value="ABR73669.1"/>
    <property type="molecule type" value="Genomic_DNA"/>
</dbReference>
<evidence type="ECO:0000313" key="10">
    <source>
        <dbReference type="Proteomes" id="UP000001114"/>
    </source>
</evidence>
<dbReference type="Gene3D" id="1.20.1250.20">
    <property type="entry name" value="MFS general substrate transporter like domains"/>
    <property type="match status" value="1"/>
</dbReference>